<reference evidence="1 2" key="1">
    <citation type="submission" date="2017-07" db="EMBL/GenBank/DDBJ databases">
        <title>Draft Genome Sequences of Select Purple Nonsulfur Bacteria.</title>
        <authorList>
            <person name="Lasarre B."/>
            <person name="Mckinlay J.B."/>
        </authorList>
    </citation>
    <scope>NUCLEOTIDE SEQUENCE [LARGE SCALE GENOMIC DNA]</scope>
    <source>
        <strain evidence="1 2">DSM 11907</strain>
    </source>
</reference>
<comment type="caution">
    <text evidence="1">The sequence shown here is derived from an EMBL/GenBank/DDBJ whole genome shotgun (WGS) entry which is preliminary data.</text>
</comment>
<evidence type="ECO:0000313" key="1">
    <source>
        <dbReference type="EMBL" id="RAI41962.1"/>
    </source>
</evidence>
<dbReference type="EMBL" id="NPEU01000006">
    <property type="protein sequence ID" value="RAI41962.1"/>
    <property type="molecule type" value="Genomic_DNA"/>
</dbReference>
<keyword evidence="2" id="KW-1185">Reference proteome</keyword>
<dbReference type="AlphaFoldDB" id="A0A327KXL3"/>
<organism evidence="1 2">
    <name type="scientific">Rhodoplanes elegans</name>
    <dbReference type="NCBI Taxonomy" id="29408"/>
    <lineage>
        <taxon>Bacteria</taxon>
        <taxon>Pseudomonadati</taxon>
        <taxon>Pseudomonadota</taxon>
        <taxon>Alphaproteobacteria</taxon>
        <taxon>Hyphomicrobiales</taxon>
        <taxon>Nitrobacteraceae</taxon>
        <taxon>Rhodoplanes</taxon>
    </lineage>
</organism>
<proteinExistence type="predicted"/>
<gene>
    <name evidence="1" type="ORF">CH338_01270</name>
</gene>
<accession>A0A327KXL3</accession>
<name>A0A327KXL3_9BRAD</name>
<sequence length="102" mass="11777">MSKFFNERIGRQRKPWALLCVWLGIDEHTAKHRLAERRDFSPDDIVTALRGELGGDLLAAIMGDSKAAWYAKYKRTLDIANLRKLQAEHQRLLEKLEQDAAE</sequence>
<protein>
    <submittedName>
        <fullName evidence="1">Uncharacterized protein</fullName>
    </submittedName>
</protein>
<dbReference type="Proteomes" id="UP000248863">
    <property type="component" value="Unassembled WGS sequence"/>
</dbReference>
<evidence type="ECO:0000313" key="2">
    <source>
        <dbReference type="Proteomes" id="UP000248863"/>
    </source>
</evidence>